<dbReference type="Proteomes" id="UP000189940">
    <property type="component" value="Unassembled WGS sequence"/>
</dbReference>
<keyword evidence="3" id="KW-0813">Transport</keyword>
<comment type="caution">
    <text evidence="9">The sequence shown here is derived from an EMBL/GenBank/DDBJ whole genome shotgun (WGS) entry which is preliminary data.</text>
</comment>
<comment type="similarity">
    <text evidence="2 8">Belongs to the 4-toluene sulfonate uptake permease (TSUP) (TC 2.A.102) family.</text>
</comment>
<evidence type="ECO:0000256" key="1">
    <source>
        <dbReference type="ARBA" id="ARBA00004651"/>
    </source>
</evidence>
<keyword evidence="5 8" id="KW-0812">Transmembrane</keyword>
<keyword evidence="10" id="KW-1185">Reference proteome</keyword>
<feature type="transmembrane region" description="Helical" evidence="8">
    <location>
        <begin position="71"/>
        <end position="87"/>
    </location>
</feature>
<organism evidence="9 10">
    <name type="scientific">Nitrobacter vulgaris</name>
    <dbReference type="NCBI Taxonomy" id="29421"/>
    <lineage>
        <taxon>Bacteria</taxon>
        <taxon>Pseudomonadati</taxon>
        <taxon>Pseudomonadota</taxon>
        <taxon>Alphaproteobacteria</taxon>
        <taxon>Hyphomicrobiales</taxon>
        <taxon>Nitrobacteraceae</taxon>
        <taxon>Nitrobacter</taxon>
    </lineage>
</organism>
<feature type="transmembrane region" description="Helical" evidence="8">
    <location>
        <begin position="44"/>
        <end position="64"/>
    </location>
</feature>
<evidence type="ECO:0000256" key="4">
    <source>
        <dbReference type="ARBA" id="ARBA00022475"/>
    </source>
</evidence>
<dbReference type="Pfam" id="PF01925">
    <property type="entry name" value="TauE"/>
    <property type="match status" value="1"/>
</dbReference>
<protein>
    <recommendedName>
        <fullName evidence="8">Probable membrane transporter protein</fullName>
    </recommendedName>
</protein>
<dbReference type="GO" id="GO:0005886">
    <property type="term" value="C:plasma membrane"/>
    <property type="evidence" value="ECO:0007669"/>
    <property type="project" value="UniProtKB-SubCell"/>
</dbReference>
<dbReference type="PANTHER" id="PTHR30269:SF37">
    <property type="entry name" value="MEMBRANE TRANSPORTER PROTEIN"/>
    <property type="match status" value="1"/>
</dbReference>
<proteinExistence type="inferred from homology"/>
<feature type="transmembrane region" description="Helical" evidence="8">
    <location>
        <begin position="198"/>
        <end position="217"/>
    </location>
</feature>
<evidence type="ECO:0000313" key="10">
    <source>
        <dbReference type="Proteomes" id="UP000189940"/>
    </source>
</evidence>
<keyword evidence="7 8" id="KW-0472">Membrane</keyword>
<evidence type="ECO:0000256" key="3">
    <source>
        <dbReference type="ARBA" id="ARBA00022448"/>
    </source>
</evidence>
<feature type="transmembrane region" description="Helical" evidence="8">
    <location>
        <begin position="93"/>
        <end position="112"/>
    </location>
</feature>
<evidence type="ECO:0000256" key="2">
    <source>
        <dbReference type="ARBA" id="ARBA00009142"/>
    </source>
</evidence>
<name>A0A1V4HW45_NITVU</name>
<sequence>MIYFFLFVAALTAFSLSAFCGGGAGLLLIPILGYSLPLSQVPAALTLGTATSSFSRIWIFFSVIRWDIAKLFLPTAMLGVILGAKMLSYLQPMYLELCISLFLISNLLWLFRKQETKHTASASLTVPPWQIRLVGLLAGFISGLTGAVGVLFNRFYFRCGLDNDEIIATRAANEVLLHLIKLYLYASLGLFHLKTIEIGLLVALAAVLSSGLMKFVLPSVSRGLFMRAGYTAMVLSGVLMLNRAVVDIKLANDPDLGSGLITSN</sequence>
<accession>A0A1V4HW45</accession>
<keyword evidence="6 8" id="KW-1133">Transmembrane helix</keyword>
<dbReference type="OrthoDB" id="8421744at2"/>
<comment type="subcellular location">
    <subcellularLocation>
        <location evidence="1 8">Cell membrane</location>
        <topology evidence="1 8">Multi-pass membrane protein</topology>
    </subcellularLocation>
</comment>
<dbReference type="STRING" id="29421.B2M20_14290"/>
<evidence type="ECO:0000256" key="5">
    <source>
        <dbReference type="ARBA" id="ARBA00022692"/>
    </source>
</evidence>
<dbReference type="AlphaFoldDB" id="A0A1V4HW45"/>
<dbReference type="PANTHER" id="PTHR30269">
    <property type="entry name" value="TRANSMEMBRANE PROTEIN YFCA"/>
    <property type="match status" value="1"/>
</dbReference>
<dbReference type="InterPro" id="IPR052017">
    <property type="entry name" value="TSUP"/>
</dbReference>
<evidence type="ECO:0000256" key="6">
    <source>
        <dbReference type="ARBA" id="ARBA00022989"/>
    </source>
</evidence>
<feature type="transmembrane region" description="Helical" evidence="8">
    <location>
        <begin position="223"/>
        <end position="241"/>
    </location>
</feature>
<evidence type="ECO:0000313" key="9">
    <source>
        <dbReference type="EMBL" id="OPH82065.1"/>
    </source>
</evidence>
<gene>
    <name evidence="9" type="ORF">B2M20_14290</name>
</gene>
<dbReference type="InterPro" id="IPR002781">
    <property type="entry name" value="TM_pro_TauE-like"/>
</dbReference>
<reference evidence="9 10" key="1">
    <citation type="submission" date="2017-02" db="EMBL/GenBank/DDBJ databases">
        <title>Genome sequence of the nitrite-oxidizing bacterium Nitrobacter vulgaris strain Ab1.</title>
        <authorList>
            <person name="Mellbye B.L."/>
            <person name="Davis E.W."/>
            <person name="Spieck E."/>
            <person name="Chang J.H."/>
            <person name="Bottomley P.J."/>
            <person name="Sayavedra-Soto L.A."/>
        </authorList>
    </citation>
    <scope>NUCLEOTIDE SEQUENCE [LARGE SCALE GENOMIC DNA]</scope>
    <source>
        <strain evidence="9 10">Ab1</strain>
    </source>
</reference>
<dbReference type="RefSeq" id="WP_079447722.1">
    <property type="nucleotide sequence ID" value="NZ_MWPQ01000050.1"/>
</dbReference>
<dbReference type="EMBL" id="MWPQ01000050">
    <property type="protein sequence ID" value="OPH82065.1"/>
    <property type="molecule type" value="Genomic_DNA"/>
</dbReference>
<keyword evidence="4 8" id="KW-1003">Cell membrane</keyword>
<feature type="transmembrane region" description="Helical" evidence="8">
    <location>
        <begin position="133"/>
        <end position="155"/>
    </location>
</feature>
<evidence type="ECO:0000256" key="8">
    <source>
        <dbReference type="RuleBase" id="RU363041"/>
    </source>
</evidence>
<evidence type="ECO:0000256" key="7">
    <source>
        <dbReference type="ARBA" id="ARBA00023136"/>
    </source>
</evidence>